<dbReference type="VEuPathDB" id="FungiDB:PYU1_G003273"/>
<dbReference type="eggNOG" id="KOG2357">
    <property type="taxonomic scope" value="Eukaryota"/>
</dbReference>
<evidence type="ECO:0000256" key="2">
    <source>
        <dbReference type="ARBA" id="ARBA00022692"/>
    </source>
</evidence>
<dbReference type="GO" id="GO:0032469">
    <property type="term" value="P:endoplasmic reticulum calcium ion homeostasis"/>
    <property type="evidence" value="ECO:0007669"/>
    <property type="project" value="InterPro"/>
</dbReference>
<dbReference type="AlphaFoldDB" id="K3WE89"/>
<dbReference type="EMBL" id="GL376603">
    <property type="status" value="NOT_ANNOTATED_CDS"/>
    <property type="molecule type" value="Genomic_DNA"/>
</dbReference>
<reference evidence="7" key="2">
    <citation type="submission" date="2010-04" db="EMBL/GenBank/DDBJ databases">
        <authorList>
            <person name="Buell R."/>
            <person name="Hamilton J."/>
            <person name="Hostetler J."/>
        </authorList>
    </citation>
    <scope>NUCLEOTIDE SEQUENCE [LARGE SCALE GENOMIC DNA]</scope>
    <source>
        <strain evidence="7">DAOM:BR144</strain>
    </source>
</reference>
<dbReference type="InParanoid" id="K3WE89"/>
<evidence type="ECO:0000313" key="6">
    <source>
        <dbReference type="EnsemblProtists" id="PYU1_T003280"/>
    </source>
</evidence>
<dbReference type="GO" id="GO:0005783">
    <property type="term" value="C:endoplasmic reticulum"/>
    <property type="evidence" value="ECO:0007669"/>
    <property type="project" value="InterPro"/>
</dbReference>
<keyword evidence="2" id="KW-0812">Transmembrane</keyword>
<evidence type="ECO:0000256" key="4">
    <source>
        <dbReference type="ARBA" id="ARBA00023136"/>
    </source>
</evidence>
<evidence type="ECO:0000313" key="7">
    <source>
        <dbReference type="Proteomes" id="UP000019132"/>
    </source>
</evidence>
<dbReference type="GO" id="GO:0005509">
    <property type="term" value="F:calcium ion binding"/>
    <property type="evidence" value="ECO:0007669"/>
    <property type="project" value="InterPro"/>
</dbReference>
<accession>K3WE89</accession>
<dbReference type="EnsemblProtists" id="PYU1_T003280">
    <property type="protein sequence ID" value="PYU1_T003280"/>
    <property type="gene ID" value="PYU1_G003273"/>
</dbReference>
<comment type="subcellular location">
    <subcellularLocation>
        <location evidence="1">Membrane</location>
        <topology evidence="1">Single-pass membrane protein</topology>
    </subcellularLocation>
</comment>
<keyword evidence="7" id="KW-1185">Reference proteome</keyword>
<organism evidence="6 7">
    <name type="scientific">Globisporangium ultimum (strain ATCC 200006 / CBS 805.95 / DAOM BR144)</name>
    <name type="common">Pythium ultimum</name>
    <dbReference type="NCBI Taxonomy" id="431595"/>
    <lineage>
        <taxon>Eukaryota</taxon>
        <taxon>Sar</taxon>
        <taxon>Stramenopiles</taxon>
        <taxon>Oomycota</taxon>
        <taxon>Peronosporomycetes</taxon>
        <taxon>Pythiales</taxon>
        <taxon>Pythiaceae</taxon>
        <taxon>Globisporangium</taxon>
    </lineage>
</organism>
<protein>
    <submittedName>
        <fullName evidence="6">Uncharacterized protein</fullName>
    </submittedName>
</protein>
<dbReference type="Proteomes" id="UP000019132">
    <property type="component" value="Unassembled WGS sequence"/>
</dbReference>
<dbReference type="Pfam" id="PF07946">
    <property type="entry name" value="CCDC47"/>
    <property type="match status" value="1"/>
</dbReference>
<dbReference type="InterPro" id="IPR012879">
    <property type="entry name" value="CCDC47"/>
</dbReference>
<evidence type="ECO:0000256" key="5">
    <source>
        <dbReference type="SAM" id="MobiDB-lite"/>
    </source>
</evidence>
<reference evidence="7" key="1">
    <citation type="journal article" date="2010" name="Genome Biol.">
        <title>Genome sequence of the necrotrophic plant pathogen Pythium ultimum reveals original pathogenicity mechanisms and effector repertoire.</title>
        <authorList>
            <person name="Levesque C.A."/>
            <person name="Brouwer H."/>
            <person name="Cano L."/>
            <person name="Hamilton J.P."/>
            <person name="Holt C."/>
            <person name="Huitema E."/>
            <person name="Raffaele S."/>
            <person name="Robideau G.P."/>
            <person name="Thines M."/>
            <person name="Win J."/>
            <person name="Zerillo M.M."/>
            <person name="Beakes G.W."/>
            <person name="Boore J.L."/>
            <person name="Busam D."/>
            <person name="Dumas B."/>
            <person name="Ferriera S."/>
            <person name="Fuerstenberg S.I."/>
            <person name="Gachon C.M."/>
            <person name="Gaulin E."/>
            <person name="Govers F."/>
            <person name="Grenville-Briggs L."/>
            <person name="Horner N."/>
            <person name="Hostetler J."/>
            <person name="Jiang R.H."/>
            <person name="Johnson J."/>
            <person name="Krajaejun T."/>
            <person name="Lin H."/>
            <person name="Meijer H.J."/>
            <person name="Moore B."/>
            <person name="Morris P."/>
            <person name="Phuntmart V."/>
            <person name="Puiu D."/>
            <person name="Shetty J."/>
            <person name="Stajich J.E."/>
            <person name="Tripathy S."/>
            <person name="Wawra S."/>
            <person name="van West P."/>
            <person name="Whitty B.R."/>
            <person name="Coutinho P.M."/>
            <person name="Henrissat B."/>
            <person name="Martin F."/>
            <person name="Thomas P.D."/>
            <person name="Tyler B.M."/>
            <person name="De Vries R.P."/>
            <person name="Kamoun S."/>
            <person name="Yandell M."/>
            <person name="Tisserat N."/>
            <person name="Buell C.R."/>
        </authorList>
    </citation>
    <scope>NUCLEOTIDE SEQUENCE</scope>
    <source>
        <strain evidence="7">DAOM:BR144</strain>
    </source>
</reference>
<feature type="region of interest" description="Disordered" evidence="5">
    <location>
        <begin position="87"/>
        <end position="117"/>
    </location>
</feature>
<evidence type="ECO:0000256" key="1">
    <source>
        <dbReference type="ARBA" id="ARBA00004167"/>
    </source>
</evidence>
<proteinExistence type="predicted"/>
<dbReference type="PANTHER" id="PTHR12883:SF0">
    <property type="entry name" value="PAT COMPLEX SUBUNIT CCDC47"/>
    <property type="match status" value="1"/>
</dbReference>
<evidence type="ECO:0000256" key="3">
    <source>
        <dbReference type="ARBA" id="ARBA00022989"/>
    </source>
</evidence>
<dbReference type="PANTHER" id="PTHR12883">
    <property type="entry name" value="ADIPOCYTE-SPECIFIC PROTEIN 4-RELATED"/>
    <property type="match status" value="1"/>
</dbReference>
<name>K3WE89_GLOUD</name>
<keyword evidence="3" id="KW-1133">Transmembrane helix</keyword>
<sequence>GIPLSDKRVLRLHFKLWSGSKKLDSEKAVLLAAYLIDAIGSTMKLSRDAKYSAQKKRAKLQQEQDDSESAQLEQARRLNELKEKKQKEYESLSYEQQQKLDELNQKKMQRKRVGRKK</sequence>
<dbReference type="STRING" id="431595.K3WE89"/>
<feature type="compositionally biased region" description="Basic residues" evidence="5">
    <location>
        <begin position="107"/>
        <end position="117"/>
    </location>
</feature>
<reference evidence="6" key="3">
    <citation type="submission" date="2015-02" db="UniProtKB">
        <authorList>
            <consortium name="EnsemblProtists"/>
        </authorList>
    </citation>
    <scope>IDENTIFICATION</scope>
    <source>
        <strain evidence="6">DAOM BR144</strain>
    </source>
</reference>
<dbReference type="HOGENOM" id="CLU_2091156_0_0_1"/>
<dbReference type="GO" id="GO:0016020">
    <property type="term" value="C:membrane"/>
    <property type="evidence" value="ECO:0007669"/>
    <property type="project" value="UniProtKB-SubCell"/>
</dbReference>
<keyword evidence="4" id="KW-0472">Membrane</keyword>